<keyword evidence="5" id="KW-1133">Transmembrane helix</keyword>
<protein>
    <submittedName>
        <fullName evidence="7">Signal peptide peptidase SppA</fullName>
    </submittedName>
</protein>
<dbReference type="SUPFAM" id="SSF52096">
    <property type="entry name" value="ClpP/crotonase"/>
    <property type="match status" value="1"/>
</dbReference>
<reference evidence="7 8" key="1">
    <citation type="submission" date="2023-03" db="EMBL/GenBank/DDBJ databases">
        <title>Bacillus Genome Sequencing.</title>
        <authorList>
            <person name="Dunlap C."/>
        </authorList>
    </citation>
    <scope>NUCLEOTIDE SEQUENCE [LARGE SCALE GENOMIC DNA]</scope>
    <source>
        <strain evidence="7 8">BD-533</strain>
    </source>
</reference>
<keyword evidence="5" id="KW-0812">Transmembrane</keyword>
<proteinExistence type="inferred from homology"/>
<dbReference type="Gene3D" id="3.90.226.10">
    <property type="entry name" value="2-enoyl-CoA Hydratase, Chain A, domain 1"/>
    <property type="match status" value="1"/>
</dbReference>
<dbReference type="NCBIfam" id="TIGR00706">
    <property type="entry name" value="SppA_dom"/>
    <property type="match status" value="1"/>
</dbReference>
<evidence type="ECO:0000256" key="4">
    <source>
        <dbReference type="ARBA" id="ARBA00022825"/>
    </source>
</evidence>
<comment type="caution">
    <text evidence="7">The sequence shown here is derived from an EMBL/GenBank/DDBJ whole genome shotgun (WGS) entry which is preliminary data.</text>
</comment>
<dbReference type="PANTHER" id="PTHR42987:SF7">
    <property type="entry name" value="SIGNAL PEPTIDE PEPTIDASE SPPA-RELATED"/>
    <property type="match status" value="1"/>
</dbReference>
<accession>A0ABU6G2I3</accession>
<gene>
    <name evidence="7" type="primary">sppA</name>
    <name evidence="7" type="ORF">P4I72_10085</name>
</gene>
<evidence type="ECO:0000256" key="5">
    <source>
        <dbReference type="SAM" id="Phobius"/>
    </source>
</evidence>
<evidence type="ECO:0000313" key="8">
    <source>
        <dbReference type="Proteomes" id="UP001338137"/>
    </source>
</evidence>
<dbReference type="RefSeq" id="WP_326071795.1">
    <property type="nucleotide sequence ID" value="NZ_JARLKY010000021.1"/>
</dbReference>
<dbReference type="PANTHER" id="PTHR42987">
    <property type="entry name" value="PEPTIDASE S49"/>
    <property type="match status" value="1"/>
</dbReference>
<dbReference type="Pfam" id="PF01343">
    <property type="entry name" value="Peptidase_S49"/>
    <property type="match status" value="1"/>
</dbReference>
<feature type="transmembrane region" description="Helical" evidence="5">
    <location>
        <begin position="20"/>
        <end position="38"/>
    </location>
</feature>
<dbReference type="InterPro" id="IPR004635">
    <property type="entry name" value="Pept_S49_SppA"/>
</dbReference>
<organism evidence="7 8">
    <name type="scientific">Paenibacillus alba</name>
    <dbReference type="NCBI Taxonomy" id="1197127"/>
    <lineage>
        <taxon>Bacteria</taxon>
        <taxon>Bacillati</taxon>
        <taxon>Bacillota</taxon>
        <taxon>Bacilli</taxon>
        <taxon>Bacillales</taxon>
        <taxon>Paenibacillaceae</taxon>
        <taxon>Paenibacillus</taxon>
    </lineage>
</organism>
<keyword evidence="5" id="KW-0472">Membrane</keyword>
<dbReference type="EMBL" id="JARLKY010000021">
    <property type="protein sequence ID" value="MEC0227472.1"/>
    <property type="molecule type" value="Genomic_DNA"/>
</dbReference>
<evidence type="ECO:0000313" key="7">
    <source>
        <dbReference type="EMBL" id="MEC0227472.1"/>
    </source>
</evidence>
<dbReference type="Gene3D" id="6.20.330.10">
    <property type="match status" value="1"/>
</dbReference>
<dbReference type="InterPro" id="IPR029045">
    <property type="entry name" value="ClpP/crotonase-like_dom_sf"/>
</dbReference>
<keyword evidence="4" id="KW-0720">Serine protease</keyword>
<comment type="similarity">
    <text evidence="1">Belongs to the peptidase S49 family.</text>
</comment>
<feature type="domain" description="Peptidase S49" evidence="6">
    <location>
        <begin position="132"/>
        <end position="282"/>
    </location>
</feature>
<keyword evidence="3" id="KW-0378">Hydrolase</keyword>
<keyword evidence="8" id="KW-1185">Reference proteome</keyword>
<dbReference type="InterPro" id="IPR047272">
    <property type="entry name" value="S49_SppA_C"/>
</dbReference>
<dbReference type="Proteomes" id="UP001338137">
    <property type="component" value="Unassembled WGS sequence"/>
</dbReference>
<sequence>MKASNECAVYRRGFMGKRGWALIIVGALLIVMVLILVFKTKDWNEAVSTEKNKWQEEVISGKGKNKLVQLDVEGVIAGKPSFSSSFSTGAFLSQLDQVSKDPNVKALVIRVDSPGGEVVASDEIHQRIEHVKKAGKTVVISMGAVAASGGYYISAPADYIFANRSTLTGSLGVIFALPNYEKTAELLGYKQNVIKSGEFKDIGSPLRELTSKEKDIFQSLVNESYQQFVSVIEKGRKLSRDEVLKVADGRVYSGQQAKTLGLIDEFGTLDDAREYAKQKLGLEDVKVIKYSQKLSLFSVLDGLSQKMKSPAEQVMEQVLPAASTAGPRLLYLFQP</sequence>
<evidence type="ECO:0000256" key="2">
    <source>
        <dbReference type="ARBA" id="ARBA00022670"/>
    </source>
</evidence>
<evidence type="ECO:0000256" key="3">
    <source>
        <dbReference type="ARBA" id="ARBA00022801"/>
    </source>
</evidence>
<dbReference type="CDD" id="cd07023">
    <property type="entry name" value="S49_Sppa_N_C"/>
    <property type="match status" value="1"/>
</dbReference>
<name>A0ABU6G2I3_9BACL</name>
<keyword evidence="2" id="KW-0645">Protease</keyword>
<dbReference type="InterPro" id="IPR002142">
    <property type="entry name" value="Peptidase_S49"/>
</dbReference>
<evidence type="ECO:0000256" key="1">
    <source>
        <dbReference type="ARBA" id="ARBA00008683"/>
    </source>
</evidence>
<evidence type="ECO:0000259" key="6">
    <source>
        <dbReference type="Pfam" id="PF01343"/>
    </source>
</evidence>